<keyword evidence="21" id="KW-0157">Chromophore</keyword>
<dbReference type="STRING" id="33528.ENSGAFP00000010849"/>
<evidence type="ECO:0000256" key="7">
    <source>
        <dbReference type="ARBA" id="ARBA00008238"/>
    </source>
</evidence>
<evidence type="ECO:0000259" key="29">
    <source>
        <dbReference type="PROSITE" id="PS50279"/>
    </source>
</evidence>
<dbReference type="SMART" id="SM00131">
    <property type="entry name" value="KU"/>
    <property type="match status" value="2"/>
</dbReference>
<dbReference type="AlphaFoldDB" id="A0A315VVB8"/>
<dbReference type="FunFam" id="4.10.410.10:FF:000010">
    <property type="entry name" value="Alpha1-microglobulin/bikunin (AMBP)"/>
    <property type="match status" value="1"/>
</dbReference>
<feature type="chain" id="PRO_5016304166" description="Protein AMBP" evidence="28">
    <location>
        <begin position="19"/>
        <end position="590"/>
    </location>
</feature>
<dbReference type="InterPro" id="IPR000566">
    <property type="entry name" value="Lipocln_cytosolic_FA-bd_dom"/>
</dbReference>
<comment type="subcellular location">
    <subcellularLocation>
        <location evidence="2">Cell membrane</location>
        <topology evidence="2">Peripheral membrane protein</topology>
    </subcellularLocation>
    <subcellularLocation>
        <location evidence="5">Cytoplasm</location>
        <location evidence="5">Cytosol</location>
    </subcellularLocation>
    <subcellularLocation>
        <location evidence="3">Endoplasmic reticulum</location>
    </subcellularLocation>
    <subcellularLocation>
        <location evidence="6">Mitochondrion inner membrane</location>
        <topology evidence="6">Peripheral membrane protein</topology>
    </subcellularLocation>
    <subcellularLocation>
        <location evidence="1">Nucleus membrane</location>
    </subcellularLocation>
    <subcellularLocation>
        <location evidence="4">Secreted</location>
        <location evidence="4">Extracellular space</location>
        <location evidence="4">Extracellular matrix</location>
    </subcellularLocation>
</comment>
<feature type="domain" description="BPTI/Kunitz inhibitor" evidence="29">
    <location>
        <begin position="528"/>
        <end position="578"/>
    </location>
</feature>
<keyword evidence="27" id="KW-0539">Nucleus</keyword>
<dbReference type="GO" id="GO:0031965">
    <property type="term" value="C:nuclear membrane"/>
    <property type="evidence" value="ECO:0007669"/>
    <property type="project" value="UniProtKB-SubCell"/>
</dbReference>
<dbReference type="GO" id="GO:0016491">
    <property type="term" value="F:oxidoreductase activity"/>
    <property type="evidence" value="ECO:0007669"/>
    <property type="project" value="UniProtKB-KW"/>
</dbReference>
<reference evidence="30 31" key="1">
    <citation type="journal article" date="2018" name="G3 (Bethesda)">
        <title>A High-Quality Reference Genome for the Invasive Mosquitofish Gambusia affinis Using a Chicago Library.</title>
        <authorList>
            <person name="Hoffberg S.L."/>
            <person name="Troendle N.J."/>
            <person name="Glenn T.C."/>
            <person name="Mahmud O."/>
            <person name="Louha S."/>
            <person name="Chalopin D."/>
            <person name="Bennetzen J.L."/>
            <person name="Mauricio R."/>
        </authorList>
    </citation>
    <scope>NUCLEOTIDE SEQUENCE [LARGE SCALE GENOMIC DNA]</scope>
    <source>
        <strain evidence="30">NE01/NJP1002.9</strain>
        <tissue evidence="30">Muscle</tissue>
    </source>
</reference>
<comment type="caution">
    <text evidence="30">The sequence shown here is derived from an EMBL/GenBank/DDBJ whole genome shotgun (WGS) entry which is preliminary data.</text>
</comment>
<evidence type="ECO:0000256" key="5">
    <source>
        <dbReference type="ARBA" id="ARBA00004514"/>
    </source>
</evidence>
<evidence type="ECO:0000256" key="2">
    <source>
        <dbReference type="ARBA" id="ARBA00004202"/>
    </source>
</evidence>
<dbReference type="Gene3D" id="4.10.410.10">
    <property type="entry name" value="Pancreatic trypsin inhibitor Kunitz domain"/>
    <property type="match status" value="2"/>
</dbReference>
<keyword evidence="17" id="KW-0999">Mitochondrion inner membrane</keyword>
<organism evidence="30 31">
    <name type="scientific">Gambusia affinis</name>
    <name type="common">Western mosquitofish</name>
    <name type="synonym">Heterandria affinis</name>
    <dbReference type="NCBI Taxonomy" id="33528"/>
    <lineage>
        <taxon>Eukaryota</taxon>
        <taxon>Metazoa</taxon>
        <taxon>Chordata</taxon>
        <taxon>Craniata</taxon>
        <taxon>Vertebrata</taxon>
        <taxon>Euteleostomi</taxon>
        <taxon>Actinopterygii</taxon>
        <taxon>Neopterygii</taxon>
        <taxon>Teleostei</taxon>
        <taxon>Neoteleostei</taxon>
        <taxon>Acanthomorphata</taxon>
        <taxon>Ovalentaria</taxon>
        <taxon>Atherinomorphae</taxon>
        <taxon>Cyprinodontiformes</taxon>
        <taxon>Poeciliidae</taxon>
        <taxon>Poeciliinae</taxon>
        <taxon>Gambusia</taxon>
    </lineage>
</organism>
<dbReference type="PRINTS" id="PR00179">
    <property type="entry name" value="LIPOCALIN"/>
</dbReference>
<name>A0A315VVB8_GAMAF</name>
<gene>
    <name evidence="30" type="ORF">CCH79_00000786</name>
</gene>
<feature type="signal peptide" evidence="28">
    <location>
        <begin position="1"/>
        <end position="18"/>
    </location>
</feature>
<dbReference type="Pfam" id="PF00061">
    <property type="entry name" value="Lipocalin"/>
    <property type="match status" value="2"/>
</dbReference>
<dbReference type="GO" id="GO:0004867">
    <property type="term" value="F:serine-type endopeptidase inhibitor activity"/>
    <property type="evidence" value="ECO:0007669"/>
    <property type="project" value="UniProtKB-KW"/>
</dbReference>
<evidence type="ECO:0000256" key="25">
    <source>
        <dbReference type="ARBA" id="ARBA00023157"/>
    </source>
</evidence>
<dbReference type="InterPro" id="IPR029856">
    <property type="entry name" value="AMBP"/>
</dbReference>
<evidence type="ECO:0000256" key="28">
    <source>
        <dbReference type="SAM" id="SignalP"/>
    </source>
</evidence>
<keyword evidence="10" id="KW-0963">Cytoplasm</keyword>
<evidence type="ECO:0000313" key="31">
    <source>
        <dbReference type="Proteomes" id="UP000250572"/>
    </source>
</evidence>
<dbReference type="PANTHER" id="PTHR46676">
    <property type="entry name" value="PROTEIN AMBP"/>
    <property type="match status" value="1"/>
</dbReference>
<dbReference type="PROSITE" id="PS00213">
    <property type="entry name" value="LIPOCALIN"/>
    <property type="match status" value="1"/>
</dbReference>
<dbReference type="SUPFAM" id="SSF50814">
    <property type="entry name" value="Lipocalins"/>
    <property type="match status" value="2"/>
</dbReference>
<keyword evidence="13" id="KW-0165">Cleavage on pair of basic residues</keyword>
<keyword evidence="14" id="KW-0646">Protease inhibitor</keyword>
<dbReference type="GO" id="GO:0005829">
    <property type="term" value="C:cytosol"/>
    <property type="evidence" value="ECO:0007669"/>
    <property type="project" value="UniProtKB-SubCell"/>
</dbReference>
<keyword evidence="31" id="KW-1185">Reference proteome</keyword>
<evidence type="ECO:0000256" key="23">
    <source>
        <dbReference type="ARBA" id="ARBA00023128"/>
    </source>
</evidence>
<keyword evidence="18" id="KW-0256">Endoplasmic reticulum</keyword>
<keyword evidence="11" id="KW-0964">Secreted</keyword>
<evidence type="ECO:0000256" key="16">
    <source>
        <dbReference type="ARBA" id="ARBA00022737"/>
    </source>
</evidence>
<dbReference type="SUPFAM" id="SSF57362">
    <property type="entry name" value="BPTI-like"/>
    <property type="match status" value="2"/>
</dbReference>
<evidence type="ECO:0000256" key="1">
    <source>
        <dbReference type="ARBA" id="ARBA00004126"/>
    </source>
</evidence>
<dbReference type="GO" id="GO:0005743">
    <property type="term" value="C:mitochondrial inner membrane"/>
    <property type="evidence" value="ECO:0007669"/>
    <property type="project" value="UniProtKB-SubCell"/>
</dbReference>
<evidence type="ECO:0000256" key="4">
    <source>
        <dbReference type="ARBA" id="ARBA00004498"/>
    </source>
</evidence>
<dbReference type="Gene3D" id="2.40.128.20">
    <property type="match status" value="2"/>
</dbReference>
<evidence type="ECO:0000256" key="27">
    <source>
        <dbReference type="ARBA" id="ARBA00023242"/>
    </source>
</evidence>
<evidence type="ECO:0000256" key="9">
    <source>
        <dbReference type="ARBA" id="ARBA00022475"/>
    </source>
</evidence>
<dbReference type="PROSITE" id="PS50279">
    <property type="entry name" value="BPTI_KUNITZ_2"/>
    <property type="match status" value="2"/>
</dbReference>
<sequence length="590" mass="66328">MQRVVFLVPLLVVGSVWTHQMDPVMENSPVTPIENFDFEQFTGRWYELAVLSTCPHYMQRKKRNPVIVALDLTHVPTQHNFTMTSSTFKNGTCMETLTVYSLTSTPGRFFHHVARFGADVDSFVIHTNYDEYALMLQLSTEQPSGNKTTIIKLYGRTMSVSPPVLDQFKALIRRHEISENAAIMNQHKGNCLPGKQMMEETANHQAFVPQISKQNITTKKKQSDSRGVIVLHTYRTRFDQSGHSSDKMQKSVALVSLLMLGWIGTLHGLPVLPDPLYSTQENFDQSKFLGTWYDVAKASTSPYMQRYSGERAIGKLVLQKGSTDGKLEMTRTALRRGTCLERTGDYELTSTPGRFFYHVAKWGADVDAYVVHTNYNEYAIMIMSKQRSTGDKSISLKLYSRTKSVRPTILEDFKTLAREQGMGDDAIYIGKDKGDCVPGEKRVRRNVVSSLTFDDPEGSGIEAPLFNGTMACNAAPDSGPCFGLINRYFYNSSSMSCELFQFGGCLGNQNNFVTERECLQRCRTEAVCRLPMAPQPCTGQPAIWVFDPSTGVCMPYKQGFCQPNANKFYTKAECEEYCGVIKDDGLLMSN</sequence>
<dbReference type="InterPro" id="IPR020901">
    <property type="entry name" value="Prtase_inh_Kunz-CS"/>
</dbReference>
<dbReference type="InterPro" id="IPR012674">
    <property type="entry name" value="Calycin"/>
</dbReference>
<evidence type="ECO:0000256" key="10">
    <source>
        <dbReference type="ARBA" id="ARBA00022490"/>
    </source>
</evidence>
<dbReference type="GO" id="GO:0005783">
    <property type="term" value="C:endoplasmic reticulum"/>
    <property type="evidence" value="ECO:0007669"/>
    <property type="project" value="UniProtKB-SubCell"/>
</dbReference>
<dbReference type="PRINTS" id="PR01215">
    <property type="entry name" value="A1MCGLOBULIN"/>
</dbReference>
<proteinExistence type="inferred from homology"/>
<evidence type="ECO:0000256" key="24">
    <source>
        <dbReference type="ARBA" id="ARBA00023136"/>
    </source>
</evidence>
<dbReference type="CDD" id="cd22597">
    <property type="entry name" value="Kunitz_bikunin_2-like"/>
    <property type="match status" value="1"/>
</dbReference>
<accession>A0A315VVB8</accession>
<keyword evidence="12" id="KW-0272">Extracellular matrix</keyword>
<dbReference type="InterPro" id="IPR002968">
    <property type="entry name" value="A1-microglobln"/>
</dbReference>
<keyword evidence="22" id="KW-0560">Oxidoreductase</keyword>
<dbReference type="InterPro" id="IPR036880">
    <property type="entry name" value="Kunitz_BPTI_sf"/>
</dbReference>
<keyword evidence="24" id="KW-0472">Membrane</keyword>
<feature type="domain" description="BPTI/Kunitz inhibitor" evidence="29">
    <location>
        <begin position="472"/>
        <end position="522"/>
    </location>
</feature>
<comment type="similarity">
    <text evidence="7">In the N-terminal section; belongs to the calycin superfamily. Lipocalin family.</text>
</comment>
<dbReference type="Proteomes" id="UP000250572">
    <property type="component" value="Unassembled WGS sequence"/>
</dbReference>
<evidence type="ECO:0000256" key="11">
    <source>
        <dbReference type="ARBA" id="ARBA00022525"/>
    </source>
</evidence>
<dbReference type="InterPro" id="IPR022272">
    <property type="entry name" value="Lipocalin_CS"/>
</dbReference>
<keyword evidence="9" id="KW-1003">Cell membrane</keyword>
<evidence type="ECO:0000256" key="15">
    <source>
        <dbReference type="ARBA" id="ARBA00022729"/>
    </source>
</evidence>
<keyword evidence="16" id="KW-0677">Repeat</keyword>
<dbReference type="GO" id="GO:0005886">
    <property type="term" value="C:plasma membrane"/>
    <property type="evidence" value="ECO:0007669"/>
    <property type="project" value="UniProtKB-SubCell"/>
</dbReference>
<dbReference type="EMBL" id="NHOQ01001156">
    <property type="protein sequence ID" value="PWA26385.1"/>
    <property type="molecule type" value="Genomic_DNA"/>
</dbReference>
<dbReference type="PROSITE" id="PS00280">
    <property type="entry name" value="BPTI_KUNITZ_1"/>
    <property type="match status" value="1"/>
</dbReference>
<evidence type="ECO:0000256" key="14">
    <source>
        <dbReference type="ARBA" id="ARBA00022690"/>
    </source>
</evidence>
<evidence type="ECO:0000256" key="20">
    <source>
        <dbReference type="ARBA" id="ARBA00022974"/>
    </source>
</evidence>
<dbReference type="PANTHER" id="PTHR46676:SF1">
    <property type="entry name" value="PROTEIN AMBP"/>
    <property type="match status" value="1"/>
</dbReference>
<keyword evidence="20" id="KW-0654">Proteoglycan</keyword>
<dbReference type="Pfam" id="PF00014">
    <property type="entry name" value="Kunitz_BPTI"/>
    <property type="match status" value="2"/>
</dbReference>
<evidence type="ECO:0000256" key="19">
    <source>
        <dbReference type="ARBA" id="ARBA00022900"/>
    </source>
</evidence>
<evidence type="ECO:0000256" key="6">
    <source>
        <dbReference type="ARBA" id="ARBA00004637"/>
    </source>
</evidence>
<dbReference type="PRINTS" id="PR00759">
    <property type="entry name" value="BASICPTASE"/>
</dbReference>
<keyword evidence="25" id="KW-1015">Disulfide bond</keyword>
<evidence type="ECO:0000256" key="8">
    <source>
        <dbReference type="ARBA" id="ARBA00018905"/>
    </source>
</evidence>
<evidence type="ECO:0000256" key="26">
    <source>
        <dbReference type="ARBA" id="ARBA00023180"/>
    </source>
</evidence>
<keyword evidence="23" id="KW-0496">Mitochondrion</keyword>
<evidence type="ECO:0000256" key="3">
    <source>
        <dbReference type="ARBA" id="ARBA00004240"/>
    </source>
</evidence>
<evidence type="ECO:0000256" key="12">
    <source>
        <dbReference type="ARBA" id="ARBA00022530"/>
    </source>
</evidence>
<keyword evidence="26" id="KW-0325">Glycoprotein</keyword>
<protein>
    <recommendedName>
        <fullName evidence="8">Protein AMBP</fullName>
    </recommendedName>
</protein>
<evidence type="ECO:0000256" key="18">
    <source>
        <dbReference type="ARBA" id="ARBA00022824"/>
    </source>
</evidence>
<evidence type="ECO:0000256" key="21">
    <source>
        <dbReference type="ARBA" id="ARBA00022991"/>
    </source>
</evidence>
<dbReference type="CDD" id="cd22596">
    <property type="entry name" value="Kunitz_bikunin_1-like"/>
    <property type="match status" value="1"/>
</dbReference>
<evidence type="ECO:0000256" key="22">
    <source>
        <dbReference type="ARBA" id="ARBA00023002"/>
    </source>
</evidence>
<keyword evidence="15 28" id="KW-0732">Signal</keyword>
<keyword evidence="19" id="KW-0722">Serine protease inhibitor</keyword>
<evidence type="ECO:0000313" key="30">
    <source>
        <dbReference type="EMBL" id="PWA26385.1"/>
    </source>
</evidence>
<evidence type="ECO:0000256" key="17">
    <source>
        <dbReference type="ARBA" id="ARBA00022792"/>
    </source>
</evidence>
<dbReference type="InterPro" id="IPR002223">
    <property type="entry name" value="Kunitz_BPTI"/>
</dbReference>
<evidence type="ECO:0000256" key="13">
    <source>
        <dbReference type="ARBA" id="ARBA00022685"/>
    </source>
</evidence>